<dbReference type="GO" id="GO:0004519">
    <property type="term" value="F:endonuclease activity"/>
    <property type="evidence" value="ECO:0007669"/>
    <property type="project" value="UniProtKB-KW"/>
</dbReference>
<dbReference type="EMBL" id="JAEHHL010000002">
    <property type="protein sequence ID" value="MBK0398630.1"/>
    <property type="molecule type" value="Genomic_DNA"/>
</dbReference>
<comment type="caution">
    <text evidence="2">The sequence shown here is derived from an EMBL/GenBank/DDBJ whole genome shotgun (WGS) entry which is preliminary data.</text>
</comment>
<dbReference type="RefSeq" id="WP_200608070.1">
    <property type="nucleotide sequence ID" value="NZ_JAEHHL010000002.1"/>
</dbReference>
<keyword evidence="3" id="KW-1185">Reference proteome</keyword>
<evidence type="ECO:0000313" key="3">
    <source>
        <dbReference type="Proteomes" id="UP000655420"/>
    </source>
</evidence>
<dbReference type="Pfam" id="PF13391">
    <property type="entry name" value="HNH_2"/>
    <property type="match status" value="1"/>
</dbReference>
<protein>
    <submittedName>
        <fullName evidence="2">HNH endonuclease</fullName>
    </submittedName>
</protein>
<keyword evidence="2" id="KW-0378">Hydrolase</keyword>
<feature type="domain" description="HNH nuclease" evidence="1">
    <location>
        <begin position="188"/>
        <end position="241"/>
    </location>
</feature>
<name>A0A8J7SFS4_9RHOB</name>
<accession>A0A8J7SFS4</accession>
<sequence>MTKAVFQHKADSIYDDTPWERYEFPKRYLRDVEKTKGDWIVYYEPRSAEGNQGRLRYFATARVTDVGPSTSHPEMFMAHIDPSSYVEFARPVDRVLDGRVIERSLRAPDGSIARGGNVQRAVRLLADDEFAAIAAHGIDASPERWEREHGFSDEAALFERPMIERLTRRAERDANFRKQVLRAYGNRCAISDFALANGFGRPEVEAAHIRPVTHSGPDTVRNGLALSHTVHWMFDRGLITITEDFSILVSENKVPSDVSARLIRPDRRLRRPENRRDDPHPEFLKYHRENIFGRGEPMYTLPPT</sequence>
<organism evidence="2 3">
    <name type="scientific">Thermohalobaculum xanthum</name>
    <dbReference type="NCBI Taxonomy" id="2753746"/>
    <lineage>
        <taxon>Bacteria</taxon>
        <taxon>Pseudomonadati</taxon>
        <taxon>Pseudomonadota</taxon>
        <taxon>Alphaproteobacteria</taxon>
        <taxon>Rhodobacterales</taxon>
        <taxon>Paracoccaceae</taxon>
        <taxon>Thermohalobaculum</taxon>
    </lineage>
</organism>
<keyword evidence="2" id="KW-0255">Endonuclease</keyword>
<proteinExistence type="predicted"/>
<dbReference type="AlphaFoldDB" id="A0A8J7SFS4"/>
<dbReference type="InterPro" id="IPR003615">
    <property type="entry name" value="HNH_nuc"/>
</dbReference>
<evidence type="ECO:0000313" key="2">
    <source>
        <dbReference type="EMBL" id="MBK0398630.1"/>
    </source>
</evidence>
<gene>
    <name evidence="2" type="ORF">H0I76_05480</name>
</gene>
<dbReference type="Proteomes" id="UP000655420">
    <property type="component" value="Unassembled WGS sequence"/>
</dbReference>
<keyword evidence="2" id="KW-0540">Nuclease</keyword>
<reference evidence="2" key="1">
    <citation type="submission" date="2020-12" db="EMBL/GenBank/DDBJ databases">
        <title>Bacterial taxonomy.</title>
        <authorList>
            <person name="Pan X."/>
        </authorList>
    </citation>
    <scope>NUCLEOTIDE SEQUENCE</scope>
    <source>
        <strain evidence="2">M0105</strain>
    </source>
</reference>
<evidence type="ECO:0000259" key="1">
    <source>
        <dbReference type="Pfam" id="PF13391"/>
    </source>
</evidence>